<accession>A0AAD4LV36</accession>
<dbReference type="PANTHER" id="PTHR33099">
    <property type="entry name" value="FE2OG DIOXYGENASE DOMAIN-CONTAINING PROTEIN"/>
    <property type="match status" value="1"/>
</dbReference>
<gene>
    <name evidence="3" type="ORF">B0F90DRAFT_1920522</name>
</gene>
<feature type="domain" description="Prolyl 4-hydroxylase alpha subunit Fe(2+) 2OG dioxygenase" evidence="2">
    <location>
        <begin position="121"/>
        <end position="208"/>
    </location>
</feature>
<dbReference type="Gene3D" id="2.60.120.620">
    <property type="entry name" value="q2cbj1_9rhob like domain"/>
    <property type="match status" value="1"/>
</dbReference>
<dbReference type="PANTHER" id="PTHR33099:SF14">
    <property type="entry name" value="PROLYL 4-HYDROXYLASE ALPHA SUBUNIT FE(2+) 2OG DIOXYGENASE DOMAIN-CONTAINING PROTEIN"/>
    <property type="match status" value="1"/>
</dbReference>
<reference evidence="3" key="1">
    <citation type="journal article" date="2022" name="New Phytol.">
        <title>Evolutionary transition to the ectomycorrhizal habit in the genomes of a hyperdiverse lineage of mushroom-forming fungi.</title>
        <authorList>
            <person name="Looney B."/>
            <person name="Miyauchi S."/>
            <person name="Morin E."/>
            <person name="Drula E."/>
            <person name="Courty P.E."/>
            <person name="Kohler A."/>
            <person name="Kuo A."/>
            <person name="LaButti K."/>
            <person name="Pangilinan J."/>
            <person name="Lipzen A."/>
            <person name="Riley R."/>
            <person name="Andreopoulos W."/>
            <person name="He G."/>
            <person name="Johnson J."/>
            <person name="Nolan M."/>
            <person name="Tritt A."/>
            <person name="Barry K.W."/>
            <person name="Grigoriev I.V."/>
            <person name="Nagy L.G."/>
            <person name="Hibbett D."/>
            <person name="Henrissat B."/>
            <person name="Matheny P.B."/>
            <person name="Labbe J."/>
            <person name="Martin F.M."/>
        </authorList>
    </citation>
    <scope>NUCLEOTIDE SEQUENCE</scope>
    <source>
        <strain evidence="3">BPL690</strain>
    </source>
</reference>
<name>A0AAD4LV36_9AGAM</name>
<evidence type="ECO:0000256" key="1">
    <source>
        <dbReference type="SAM" id="MobiDB-lite"/>
    </source>
</evidence>
<comment type="caution">
    <text evidence="3">The sequence shown here is derived from an EMBL/GenBank/DDBJ whole genome shotgun (WGS) entry which is preliminary data.</text>
</comment>
<dbReference type="EMBL" id="WTXG01000143">
    <property type="protein sequence ID" value="KAI0291799.1"/>
    <property type="molecule type" value="Genomic_DNA"/>
</dbReference>
<protein>
    <recommendedName>
        <fullName evidence="2">Prolyl 4-hydroxylase alpha subunit Fe(2+) 2OG dioxygenase domain-containing protein</fullName>
    </recommendedName>
</protein>
<proteinExistence type="predicted"/>
<feature type="region of interest" description="Disordered" evidence="1">
    <location>
        <begin position="416"/>
        <end position="449"/>
    </location>
</feature>
<sequence length="449" mass="50699">MSGLIVTEDKDKIIKKPTLVELQLAPLKKSIVDKPPYISGTFQLPPSWFSLFYNYGDTVKRINLANPTFNELEQLEKACEPASFGRRRKKSWTKLPKGSQNGPRIFLHPTCARSHRTRQDRKGSFFKPHVDTPRGKNMFGSLVIVFPTAHEGGTLHLRDDGQEWTFNSGLELAELRTPTVGYIAFFSDIEHEVAPVISGHRVTLTYNLYFDDDDDEATDSTWQGPYRPLATNERAILVTLESLLENPEFLADGGTLGFGLQHIYPVSEGRNLRHIYGLLKGSDVAVYRSFRTLGFEPMLYLYYEWEGDQTEATIIDKVFDICGDPDYTDVTTQILDEGGISVWHEDDENNMGRWDNLERVHWVTPVTKINRRETPYPMGFRKYLSVEMLYGDCVLLFALAGREKGCRIRKKKISGSGIGLKMTDGDEDGDGDGDGDGDEDGDSDEDGDI</sequence>
<evidence type="ECO:0000259" key="2">
    <source>
        <dbReference type="Pfam" id="PF13640"/>
    </source>
</evidence>
<evidence type="ECO:0000313" key="3">
    <source>
        <dbReference type="EMBL" id="KAI0291799.1"/>
    </source>
</evidence>
<organism evidence="3 4">
    <name type="scientific">Multifurca ochricompacta</name>
    <dbReference type="NCBI Taxonomy" id="376703"/>
    <lineage>
        <taxon>Eukaryota</taxon>
        <taxon>Fungi</taxon>
        <taxon>Dikarya</taxon>
        <taxon>Basidiomycota</taxon>
        <taxon>Agaricomycotina</taxon>
        <taxon>Agaricomycetes</taxon>
        <taxon>Russulales</taxon>
        <taxon>Russulaceae</taxon>
        <taxon>Multifurca</taxon>
    </lineage>
</organism>
<keyword evidence="4" id="KW-1185">Reference proteome</keyword>
<evidence type="ECO:0000313" key="4">
    <source>
        <dbReference type="Proteomes" id="UP001203297"/>
    </source>
</evidence>
<feature type="compositionally biased region" description="Acidic residues" evidence="1">
    <location>
        <begin position="425"/>
        <end position="449"/>
    </location>
</feature>
<dbReference type="InterPro" id="IPR044862">
    <property type="entry name" value="Pro_4_hyd_alph_FE2OG_OXY"/>
</dbReference>
<dbReference type="Pfam" id="PF13640">
    <property type="entry name" value="2OG-FeII_Oxy_3"/>
    <property type="match status" value="1"/>
</dbReference>
<dbReference type="AlphaFoldDB" id="A0AAD4LV36"/>
<dbReference type="Proteomes" id="UP001203297">
    <property type="component" value="Unassembled WGS sequence"/>
</dbReference>